<dbReference type="Pfam" id="PF25476">
    <property type="entry name" value="Ribosomal_L19e_C"/>
    <property type="match status" value="1"/>
</dbReference>
<dbReference type="GO" id="GO:0046872">
    <property type="term" value="F:metal ion binding"/>
    <property type="evidence" value="ECO:0007669"/>
    <property type="project" value="UniProtKB-KW"/>
</dbReference>
<keyword evidence="7 11" id="KW-0689">Ribosomal protein</keyword>
<comment type="similarity">
    <text evidence="4 11">Belongs to the eukaryotic ribosomal protein eL19 family.</text>
</comment>
<accession>A0A068SE18</accession>
<dbReference type="GO" id="GO:0022625">
    <property type="term" value="C:cytosolic large ribosomal subunit"/>
    <property type="evidence" value="ECO:0007669"/>
    <property type="project" value="InterPro"/>
</dbReference>
<dbReference type="PROSITE" id="PS00526">
    <property type="entry name" value="RIBOSOMAL_L19E"/>
    <property type="match status" value="1"/>
</dbReference>
<dbReference type="STRING" id="1263082.A0A068SE18"/>
<gene>
    <name evidence="14" type="ORF">LCOR_11385.1</name>
</gene>
<proteinExistence type="inferred from homology"/>
<organism evidence="14 15">
    <name type="scientific">Lichtheimia corymbifera JMRC:FSU:9682</name>
    <dbReference type="NCBI Taxonomy" id="1263082"/>
    <lineage>
        <taxon>Eukaryota</taxon>
        <taxon>Fungi</taxon>
        <taxon>Fungi incertae sedis</taxon>
        <taxon>Mucoromycota</taxon>
        <taxon>Mucoromycotina</taxon>
        <taxon>Mucoromycetes</taxon>
        <taxon>Mucorales</taxon>
        <taxon>Lichtheimiaceae</taxon>
        <taxon>Lichtheimia</taxon>
    </lineage>
</organism>
<evidence type="ECO:0000256" key="2">
    <source>
        <dbReference type="ARBA" id="ARBA00005126"/>
    </source>
</evidence>
<feature type="domain" description="Large ribosomal subunit protein eL19" evidence="13">
    <location>
        <begin position="162"/>
        <end position="305"/>
    </location>
</feature>
<dbReference type="InterPro" id="IPR038418">
    <property type="entry name" value="6-PTP_synth/QueD_sf"/>
</dbReference>
<protein>
    <recommendedName>
        <fullName evidence="11">Ribosomal protein L19</fullName>
    </recommendedName>
</protein>
<keyword evidence="9" id="KW-0456">Lyase</keyword>
<dbReference type="Gene3D" id="3.30.479.10">
    <property type="entry name" value="6-pyruvoyl tetrahydropterin synthase/QueD"/>
    <property type="match status" value="1"/>
</dbReference>
<dbReference type="CDD" id="cd01417">
    <property type="entry name" value="Ribosomal_L19e_E"/>
    <property type="match status" value="1"/>
</dbReference>
<evidence type="ECO:0000256" key="1">
    <source>
        <dbReference type="ARBA" id="ARBA00001947"/>
    </source>
</evidence>
<evidence type="ECO:0000256" key="6">
    <source>
        <dbReference type="ARBA" id="ARBA00022833"/>
    </source>
</evidence>
<evidence type="ECO:0000256" key="4">
    <source>
        <dbReference type="ARBA" id="ARBA00011082"/>
    </source>
</evidence>
<dbReference type="Proteomes" id="UP000027586">
    <property type="component" value="Unassembled WGS sequence"/>
</dbReference>
<dbReference type="GO" id="GO:0003723">
    <property type="term" value="F:RNA binding"/>
    <property type="evidence" value="ECO:0007669"/>
    <property type="project" value="InterPro"/>
</dbReference>
<dbReference type="Pfam" id="PF01280">
    <property type="entry name" value="Ribosomal_L19e"/>
    <property type="match status" value="1"/>
</dbReference>
<dbReference type="InterPro" id="IPR015972">
    <property type="entry name" value="Ribosomal_eL19_dom1"/>
</dbReference>
<dbReference type="InterPro" id="IPR057260">
    <property type="entry name" value="Ribosomal_L19e_C"/>
</dbReference>
<keyword evidence="5" id="KW-0479">Metal-binding</keyword>
<evidence type="ECO:0000259" key="13">
    <source>
        <dbReference type="SMART" id="SM01416"/>
    </source>
</evidence>
<evidence type="ECO:0000256" key="12">
    <source>
        <dbReference type="SAM" id="MobiDB-lite"/>
    </source>
</evidence>
<dbReference type="InterPro" id="IPR035970">
    <property type="entry name" value="60S_ribosomal_eL19_sf"/>
</dbReference>
<dbReference type="SMART" id="SM01416">
    <property type="entry name" value="Ribosomal_L19e"/>
    <property type="match status" value="1"/>
</dbReference>
<evidence type="ECO:0000256" key="8">
    <source>
        <dbReference type="ARBA" id="ARBA00023007"/>
    </source>
</evidence>
<dbReference type="AlphaFoldDB" id="A0A068SE18"/>
<evidence type="ECO:0000256" key="10">
    <source>
        <dbReference type="ARBA" id="ARBA00023274"/>
    </source>
</evidence>
<dbReference type="InterPro" id="IPR023638">
    <property type="entry name" value="Ribosomal_eL19_CS"/>
</dbReference>
<comment type="cofactor">
    <cofactor evidence="1">
        <name>Zn(2+)</name>
        <dbReference type="ChEBI" id="CHEBI:29105"/>
    </cofactor>
</comment>
<keyword evidence="10 11" id="KW-0687">Ribonucleoprotein</keyword>
<dbReference type="PROSITE" id="PS00988">
    <property type="entry name" value="PTPS_2"/>
    <property type="match status" value="1"/>
</dbReference>
<dbReference type="Gene3D" id="1.10.1650.10">
    <property type="match status" value="1"/>
</dbReference>
<dbReference type="HAMAP" id="MF_01475">
    <property type="entry name" value="Ribosomal_eL19"/>
    <property type="match status" value="1"/>
</dbReference>
<evidence type="ECO:0000256" key="11">
    <source>
        <dbReference type="RuleBase" id="RU000574"/>
    </source>
</evidence>
<dbReference type="InterPro" id="IPR039547">
    <property type="entry name" value="Ribosomal_eL19"/>
</dbReference>
<evidence type="ECO:0000256" key="3">
    <source>
        <dbReference type="ARBA" id="ARBA00009164"/>
    </source>
</evidence>
<comment type="caution">
    <text evidence="14">The sequence shown here is derived from an EMBL/GenBank/DDBJ whole genome shotgun (WGS) entry which is preliminary data.</text>
</comment>
<dbReference type="EMBL" id="CBTN010000099">
    <property type="protein sequence ID" value="CDH60603.1"/>
    <property type="molecule type" value="Genomic_DNA"/>
</dbReference>
<name>A0A068SE18_9FUNG</name>
<dbReference type="InterPro" id="IPR007115">
    <property type="entry name" value="6-PTP_synth/QueD"/>
</dbReference>
<dbReference type="GO" id="GO:0003735">
    <property type="term" value="F:structural constituent of ribosome"/>
    <property type="evidence" value="ECO:0007669"/>
    <property type="project" value="InterPro"/>
</dbReference>
<keyword evidence="6" id="KW-0862">Zinc</keyword>
<dbReference type="VEuPathDB" id="FungiDB:LCOR_11385.1"/>
<feature type="compositionally biased region" description="Basic residues" evidence="12">
    <location>
        <begin position="325"/>
        <end position="334"/>
    </location>
</feature>
<keyword evidence="8" id="KW-0783">Tetrahydrobiopterin biosynthesis</keyword>
<reference evidence="14" key="1">
    <citation type="submission" date="2013-08" db="EMBL/GenBank/DDBJ databases">
        <title>Gene expansion shapes genome architecture in the human pathogen Lichtheimia corymbifera: an evolutionary genomics analysis in the ancient terrestrial Mucorales (Mucoromycotina).</title>
        <authorList>
            <person name="Schwartze V.U."/>
            <person name="Winter S."/>
            <person name="Shelest E."/>
            <person name="Marcet-Houben M."/>
            <person name="Horn F."/>
            <person name="Wehner S."/>
            <person name="Hoffmann K."/>
            <person name="Riege K."/>
            <person name="Sammeth M."/>
            <person name="Nowrousian M."/>
            <person name="Valiante V."/>
            <person name="Linde J."/>
            <person name="Jacobsen I.D."/>
            <person name="Marz M."/>
            <person name="Brakhage A.A."/>
            <person name="Gabaldon T."/>
            <person name="Bocker S."/>
            <person name="Voigt K."/>
        </authorList>
    </citation>
    <scope>NUCLEOTIDE SEQUENCE [LARGE SCALE GENOMIC DNA]</scope>
    <source>
        <strain evidence="14">FSU 9682</strain>
    </source>
</reference>
<dbReference type="InterPro" id="IPR033935">
    <property type="entry name" value="Ribosomal_eL19_euk"/>
</dbReference>
<feature type="region of interest" description="Disordered" evidence="12">
    <location>
        <begin position="325"/>
        <end position="345"/>
    </location>
</feature>
<dbReference type="GO" id="GO:0006412">
    <property type="term" value="P:translation"/>
    <property type="evidence" value="ECO:0007669"/>
    <property type="project" value="InterPro"/>
</dbReference>
<dbReference type="Gene3D" id="1.10.1200.240">
    <property type="match status" value="1"/>
</dbReference>
<dbReference type="FunFam" id="1.10.1200.240:FF:000001">
    <property type="entry name" value="Ribosomal protein L19"/>
    <property type="match status" value="1"/>
</dbReference>
<comment type="similarity">
    <text evidence="3">Belongs to the PTPS family.</text>
</comment>
<sequence length="345" mass="39899">MAPITYLTRIASFSAAHRLHSPHLTDDENKALYGKCNHPNFHGHNYKVEITIKGEVNPDTGMVMNLTDLKDCIKSSIMDVLDHKNLDCDVEYFYKRPSTTENLAVFVWLNFDHHFRNHPARHTTNARLYKVKIHETESNVVEFMGEGVFSSSFPDCIDAMVNLRNQKRLAASVLNCGKRKIWLDPNEVNEISNANSRANIRKLVKDGLIIRKPEISQSRFRVRERAAAKRLGRHMGLGKRKGTANARMSQQVLWMRRMRVLRRLLRKYRESGKIDKHLYHSLYLKAKGNGFKNKRVLMEHIHKAKAEKLRAKTLAEQAEVLRAKNKALRERRKQRAEAKTAAGEQ</sequence>
<dbReference type="PANTHER" id="PTHR10722">
    <property type="entry name" value="60S RIBOSOMAL PROTEIN L19"/>
    <property type="match status" value="1"/>
</dbReference>
<comment type="pathway">
    <text evidence="2">Cofactor biosynthesis; tetrahydrobiopterin biosynthesis; tetrahydrobiopterin from 7,8-dihydroneopterin triphosphate: step 1/3.</text>
</comment>
<evidence type="ECO:0000256" key="9">
    <source>
        <dbReference type="ARBA" id="ARBA00023239"/>
    </source>
</evidence>
<dbReference type="FunFam" id="1.10.1650.10:FF:000001">
    <property type="entry name" value="Ribosomal protein L19"/>
    <property type="match status" value="1"/>
</dbReference>
<evidence type="ECO:0000313" key="14">
    <source>
        <dbReference type="EMBL" id="CDH60603.1"/>
    </source>
</evidence>
<dbReference type="NCBIfam" id="NF006343">
    <property type="entry name" value="PRK08570.1"/>
    <property type="match status" value="1"/>
</dbReference>
<evidence type="ECO:0000256" key="7">
    <source>
        <dbReference type="ARBA" id="ARBA00022980"/>
    </source>
</evidence>
<evidence type="ECO:0000313" key="15">
    <source>
        <dbReference type="Proteomes" id="UP000027586"/>
    </source>
</evidence>
<dbReference type="SUPFAM" id="SSF55620">
    <property type="entry name" value="Tetrahydrobiopterin biosynthesis enzymes-like"/>
    <property type="match status" value="1"/>
</dbReference>
<keyword evidence="15" id="KW-1185">Reference proteome</keyword>
<dbReference type="Pfam" id="PF01242">
    <property type="entry name" value="PTPS"/>
    <property type="match status" value="1"/>
</dbReference>
<dbReference type="GO" id="GO:0003874">
    <property type="term" value="F:6-pyruvoyltetrahydropterin synthase activity"/>
    <property type="evidence" value="ECO:0007669"/>
    <property type="project" value="InterPro"/>
</dbReference>
<dbReference type="InterPro" id="IPR000196">
    <property type="entry name" value="Ribosomal_eL19_dom"/>
</dbReference>
<dbReference type="SUPFAM" id="SSF48140">
    <property type="entry name" value="Ribosomal protein L19 (L19e)"/>
    <property type="match status" value="1"/>
</dbReference>
<dbReference type="UniPathway" id="UPA00849">
    <property type="reaction ID" value="UER00819"/>
</dbReference>
<dbReference type="FunFam" id="3.30.479.10:FF:000003">
    <property type="entry name" value="6-pyruvoyl tetrahydrobiopterin synthase"/>
    <property type="match status" value="1"/>
</dbReference>
<dbReference type="InterPro" id="IPR057259">
    <property type="entry name" value="Ribosomal_L19e"/>
</dbReference>
<dbReference type="OrthoDB" id="14045at2759"/>
<dbReference type="GO" id="GO:0006729">
    <property type="term" value="P:tetrahydrobiopterin biosynthetic process"/>
    <property type="evidence" value="ECO:0007669"/>
    <property type="project" value="UniProtKB-UniPathway"/>
</dbReference>
<dbReference type="InterPro" id="IPR022469">
    <property type="entry name" value="PTPS_His_AS"/>
</dbReference>
<evidence type="ECO:0000256" key="5">
    <source>
        <dbReference type="ARBA" id="ARBA00022723"/>
    </source>
</evidence>